<evidence type="ECO:0008006" key="5">
    <source>
        <dbReference type="Google" id="ProtNLM"/>
    </source>
</evidence>
<dbReference type="PROSITE" id="PS00813">
    <property type="entry name" value="IF4E"/>
    <property type="match status" value="1"/>
</dbReference>
<keyword evidence="1" id="KW-0396">Initiation factor</keyword>
<proteinExistence type="inferred from homology"/>
<evidence type="ECO:0000313" key="3">
    <source>
        <dbReference type="EMBL" id="KAG0688251.1"/>
    </source>
</evidence>
<feature type="compositionally biased region" description="Low complexity" evidence="2">
    <location>
        <begin position="374"/>
        <end position="391"/>
    </location>
</feature>
<evidence type="ECO:0000313" key="4">
    <source>
        <dbReference type="Proteomes" id="UP000697127"/>
    </source>
</evidence>
<dbReference type="GO" id="GO:0003743">
    <property type="term" value="F:translation initiation factor activity"/>
    <property type="evidence" value="ECO:0007669"/>
    <property type="project" value="UniProtKB-KW"/>
</dbReference>
<name>A0A9P6WJF1_9ASCO</name>
<comment type="similarity">
    <text evidence="1">Belongs to the eukaryotic initiation factor 4E family.</text>
</comment>
<feature type="region of interest" description="Disordered" evidence="2">
    <location>
        <begin position="458"/>
        <end position="482"/>
    </location>
</feature>
<dbReference type="EMBL" id="PUHW01000168">
    <property type="protein sequence ID" value="KAG0688251.1"/>
    <property type="molecule type" value="Genomic_DNA"/>
</dbReference>
<keyword evidence="1" id="KW-0648">Protein biosynthesis</keyword>
<dbReference type="InterPro" id="IPR001040">
    <property type="entry name" value="TIF_eIF_4E"/>
</dbReference>
<dbReference type="AlphaFoldDB" id="A0A9P6WJF1"/>
<dbReference type="OrthoDB" id="3990714at2759"/>
<dbReference type="Gene3D" id="3.30.760.10">
    <property type="entry name" value="RNA Cap, Translation Initiation Factor Eif4e"/>
    <property type="match status" value="1"/>
</dbReference>
<reference evidence="3" key="1">
    <citation type="submission" date="2020-11" db="EMBL/GenBank/DDBJ databases">
        <title>Kefir isolates.</title>
        <authorList>
            <person name="Marcisauskas S."/>
            <person name="Kim Y."/>
            <person name="Blasche S."/>
        </authorList>
    </citation>
    <scope>NUCLEOTIDE SEQUENCE</scope>
    <source>
        <strain evidence="3">Olga-1</strain>
    </source>
</reference>
<feature type="compositionally biased region" description="Low complexity" evidence="2">
    <location>
        <begin position="70"/>
        <end position="86"/>
    </location>
</feature>
<evidence type="ECO:0000256" key="2">
    <source>
        <dbReference type="SAM" id="MobiDB-lite"/>
    </source>
</evidence>
<evidence type="ECO:0000256" key="1">
    <source>
        <dbReference type="RuleBase" id="RU004374"/>
    </source>
</evidence>
<dbReference type="GO" id="GO:0000340">
    <property type="term" value="F:RNA 7-methylguanosine cap binding"/>
    <property type="evidence" value="ECO:0007669"/>
    <property type="project" value="TreeGrafter"/>
</dbReference>
<feature type="region of interest" description="Disordered" evidence="2">
    <location>
        <begin position="370"/>
        <end position="391"/>
    </location>
</feature>
<feature type="compositionally biased region" description="Polar residues" evidence="2">
    <location>
        <begin position="41"/>
        <end position="52"/>
    </location>
</feature>
<comment type="caution">
    <text evidence="3">The sequence shown here is derived from an EMBL/GenBank/DDBJ whole genome shotgun (WGS) entry which is preliminary data.</text>
</comment>
<accession>A0A9P6WJF1</accession>
<feature type="region of interest" description="Disordered" evidence="2">
    <location>
        <begin position="41"/>
        <end position="86"/>
    </location>
</feature>
<dbReference type="GO" id="GO:0016281">
    <property type="term" value="C:eukaryotic translation initiation factor 4F complex"/>
    <property type="evidence" value="ECO:0007669"/>
    <property type="project" value="TreeGrafter"/>
</dbReference>
<organism evidence="3 4">
    <name type="scientific">Pichia californica</name>
    <dbReference type="NCBI Taxonomy" id="460514"/>
    <lineage>
        <taxon>Eukaryota</taxon>
        <taxon>Fungi</taxon>
        <taxon>Dikarya</taxon>
        <taxon>Ascomycota</taxon>
        <taxon>Saccharomycotina</taxon>
        <taxon>Pichiomycetes</taxon>
        <taxon>Pichiales</taxon>
        <taxon>Pichiaceae</taxon>
        <taxon>Pichia</taxon>
    </lineage>
</organism>
<dbReference type="Proteomes" id="UP000697127">
    <property type="component" value="Unassembled WGS sequence"/>
</dbReference>
<dbReference type="PANTHER" id="PTHR11960:SF18">
    <property type="entry name" value="EUKARYOTIC TRANSLATION INITIATION FACTOR 4E HOMOLOGOUS PROTEIN, ISOFORM B"/>
    <property type="match status" value="1"/>
</dbReference>
<dbReference type="InterPro" id="IPR023398">
    <property type="entry name" value="TIF_eIF4e-like"/>
</dbReference>
<sequence length="482" mass="56944">MSRIFDDLPSSLNTSFKNDDDKSHKLAYEWTFWQHFRPTSIPTDTTKDQQSNEQDDETESISTEFESLHTESNYTEESTTNTTPITTADMRDVQYLNGTTLLTFPKFNNSISNLQINQTDTIDTIEQFWESFINLKSINDVPIDTEYFFFKKGIKPMWEDEFNKNGGRWYFSLNNNNLKHRRNLMCVFWELLLIKLISGNFLPLNFELPLNNEILDNPEFNELNCEKKLSNKELNKLIMDDIAGIVISLRSKKIIISIWNTHLSYEKYKIDNKINNNTNIDNNNLNCVKNEEYNHMFRENLNFKSKHIFEQIGLTIYQFRQLIYESISQTLYEALNLVKTKENSADLNRAYKQKIFKYLSHFHDTPRITDNNKKLNGNGNGNNNKFKSKKNFNNGDWNSYKNLTSINGTKLSNSETEKFSNLGKLRKKVEFTNEGLMVEELNVLSFKQKWNRKRRPFLKNRNSDQNNNINIEYGYDNYDDDE</sequence>
<dbReference type="SUPFAM" id="SSF55418">
    <property type="entry name" value="eIF4e-like"/>
    <property type="match status" value="1"/>
</dbReference>
<keyword evidence="1" id="KW-0694">RNA-binding</keyword>
<gene>
    <name evidence="3" type="ORF">C6P40_001206</name>
</gene>
<keyword evidence="4" id="KW-1185">Reference proteome</keyword>
<protein>
    <recommendedName>
        <fullName evidence="5">Eukaryotic translation initiation factor 4E</fullName>
    </recommendedName>
</protein>
<dbReference type="PANTHER" id="PTHR11960">
    <property type="entry name" value="EUKARYOTIC TRANSLATION INITIATION FACTOR 4E RELATED"/>
    <property type="match status" value="1"/>
</dbReference>
<dbReference type="InterPro" id="IPR019770">
    <property type="entry name" value="TIF_eIF_4E_CS"/>
</dbReference>
<dbReference type="Pfam" id="PF01652">
    <property type="entry name" value="IF4E"/>
    <property type="match status" value="1"/>
</dbReference>